<gene>
    <name evidence="3" type="ORF">JDW19_04080</name>
</gene>
<reference evidence="3" key="1">
    <citation type="submission" date="2020-12" db="EMBL/GenBank/DDBJ databases">
        <title>Paenibacillus polymyxa LMG 27872: a double-edged sword.</title>
        <authorList>
            <person name="Langendries S."/>
            <person name="Garcia Mendez S."/>
            <person name="Beirinckx S."/>
            <person name="Viaene T."/>
            <person name="Baeyen S."/>
            <person name="Goeminne G."/>
            <person name="Willems A."/>
            <person name="Debode J."/>
            <person name="Goormachtig S."/>
        </authorList>
    </citation>
    <scope>NUCLEOTIDE SEQUENCE</scope>
    <source>
        <strain evidence="3">LMG 27872</strain>
    </source>
</reference>
<dbReference type="SUPFAM" id="SSF49785">
    <property type="entry name" value="Galactose-binding domain-like"/>
    <property type="match status" value="1"/>
</dbReference>
<dbReference type="AlphaFoldDB" id="A0A8I1IPV9"/>
<name>A0A8I1IPV9_PAEPO</name>
<comment type="caution">
    <text evidence="3">The sequence shown here is derived from an EMBL/GenBank/DDBJ whole genome shotgun (WGS) entry which is preliminary data.</text>
</comment>
<protein>
    <submittedName>
        <fullName evidence="3">NPCBM/NEW2 domain-containing protein</fullName>
    </submittedName>
</protein>
<sequence>MKDKVKGLVLGLTIGTMITGVSAYAASTAKIEVIYDNLKYMVDGNQKVPSSGQGFIYQGTTYVPLRFAGEAAGKEVTWDGKNKTIWFGKKDSAFKYLSDIPYARMDGRSVNDLDLNQNYDREKITIAGKQYQKGISTYISPYALTQKLSLDYNLNGKFKKFTGELGVDDKTKNAPENVTITFIGDDKELSRFSVKGGDNPLPVTVDLTGVLKFRIVFEIDPKSSDFVYGAIGDAKIFD</sequence>
<evidence type="ECO:0000256" key="1">
    <source>
        <dbReference type="SAM" id="SignalP"/>
    </source>
</evidence>
<dbReference type="SUPFAM" id="SSF55383">
    <property type="entry name" value="Copper amine oxidase, domain N"/>
    <property type="match status" value="1"/>
</dbReference>
<accession>A0A8I1IPV9</accession>
<organism evidence="3 4">
    <name type="scientific">Paenibacillus polymyxa</name>
    <name type="common">Bacillus polymyxa</name>
    <dbReference type="NCBI Taxonomy" id="1406"/>
    <lineage>
        <taxon>Bacteria</taxon>
        <taxon>Bacillati</taxon>
        <taxon>Bacillota</taxon>
        <taxon>Bacilli</taxon>
        <taxon>Bacillales</taxon>
        <taxon>Paenibacillaceae</taxon>
        <taxon>Paenibacillus</taxon>
    </lineage>
</organism>
<dbReference type="RefSeq" id="WP_165146746.1">
    <property type="nucleotide sequence ID" value="NZ_CP133768.1"/>
</dbReference>
<proteinExistence type="predicted"/>
<feature type="signal peptide" evidence="1">
    <location>
        <begin position="1"/>
        <end position="25"/>
    </location>
</feature>
<evidence type="ECO:0000313" key="3">
    <source>
        <dbReference type="EMBL" id="MBM0632308.1"/>
    </source>
</evidence>
<evidence type="ECO:0000259" key="2">
    <source>
        <dbReference type="SMART" id="SM00776"/>
    </source>
</evidence>
<dbReference type="EMBL" id="JAEHFQ010000002">
    <property type="protein sequence ID" value="MBM0632308.1"/>
    <property type="molecule type" value="Genomic_DNA"/>
</dbReference>
<feature type="chain" id="PRO_5034165405" evidence="1">
    <location>
        <begin position="26"/>
        <end position="238"/>
    </location>
</feature>
<evidence type="ECO:0000313" key="4">
    <source>
        <dbReference type="Proteomes" id="UP000650605"/>
    </source>
</evidence>
<feature type="domain" description="Glycosyl hydrolase family 98 putative carbohydrate-binding module" evidence="2">
    <location>
        <begin position="91"/>
        <end position="238"/>
    </location>
</feature>
<keyword evidence="1" id="KW-0732">Signal</keyword>
<dbReference type="InterPro" id="IPR036582">
    <property type="entry name" value="Mao_N_sf"/>
</dbReference>
<dbReference type="InterPro" id="IPR008979">
    <property type="entry name" value="Galactose-bd-like_sf"/>
</dbReference>
<dbReference type="Proteomes" id="UP000650605">
    <property type="component" value="Unassembled WGS sequence"/>
</dbReference>
<dbReference type="InterPro" id="IPR038637">
    <property type="entry name" value="NPCBM_sf"/>
</dbReference>
<dbReference type="SMART" id="SM00776">
    <property type="entry name" value="NPCBM"/>
    <property type="match status" value="1"/>
</dbReference>
<dbReference type="Pfam" id="PF08305">
    <property type="entry name" value="NPCBM"/>
    <property type="match status" value="1"/>
</dbReference>
<dbReference type="Gene3D" id="2.60.120.1060">
    <property type="entry name" value="NPCBM/NEW2 domain"/>
    <property type="match status" value="1"/>
</dbReference>
<dbReference type="InterPro" id="IPR013222">
    <property type="entry name" value="Glyco_hyd_98_carb-bd"/>
</dbReference>